<comment type="cofactor">
    <cofactor evidence="5">
        <name>Mg(2+)</name>
        <dbReference type="ChEBI" id="CHEBI:18420"/>
    </cofactor>
</comment>
<dbReference type="FunFam" id="3.40.50.300:FF:002884">
    <property type="entry name" value="ATP-dependent DNA helicase"/>
    <property type="match status" value="1"/>
</dbReference>
<dbReference type="EMBL" id="LN730358">
    <property type="protein sequence ID" value="CEP13636.1"/>
    <property type="molecule type" value="Genomic_DNA"/>
</dbReference>
<dbReference type="GO" id="GO:0000723">
    <property type="term" value="P:telomere maintenance"/>
    <property type="evidence" value="ECO:0007669"/>
    <property type="project" value="InterPro"/>
</dbReference>
<accession>A0A0B7NFA9</accession>
<dbReference type="EC" id="5.6.2.3" evidence="5"/>
<evidence type="ECO:0000259" key="8">
    <source>
        <dbReference type="Pfam" id="PF21530"/>
    </source>
</evidence>
<organism evidence="9 10">
    <name type="scientific">Parasitella parasitica</name>
    <dbReference type="NCBI Taxonomy" id="35722"/>
    <lineage>
        <taxon>Eukaryota</taxon>
        <taxon>Fungi</taxon>
        <taxon>Fungi incertae sedis</taxon>
        <taxon>Mucoromycota</taxon>
        <taxon>Mucoromycotina</taxon>
        <taxon>Mucoromycetes</taxon>
        <taxon>Mucorales</taxon>
        <taxon>Mucorineae</taxon>
        <taxon>Mucoraceae</taxon>
        <taxon>Parasitella</taxon>
    </lineage>
</organism>
<dbReference type="CDD" id="cd18809">
    <property type="entry name" value="SF1_C_RecD"/>
    <property type="match status" value="1"/>
</dbReference>
<feature type="domain" description="DNA helicase Pif1-like DEAD-box helicase" evidence="7">
    <location>
        <begin position="1"/>
        <end position="89"/>
    </location>
</feature>
<proteinExistence type="inferred from homology"/>
<dbReference type="OrthoDB" id="3691720at2759"/>
<dbReference type="AlphaFoldDB" id="A0A0B7NFA9"/>
<protein>
    <recommendedName>
        <fullName evidence="5">ATP-dependent DNA helicase</fullName>
        <ecNumber evidence="5">5.6.2.3</ecNumber>
    </recommendedName>
</protein>
<keyword evidence="5" id="KW-0234">DNA repair</keyword>
<keyword evidence="5" id="KW-0227">DNA damage</keyword>
<keyword evidence="5" id="KW-0233">DNA recombination</keyword>
<dbReference type="Pfam" id="PF21530">
    <property type="entry name" value="Pif1_2B_dom"/>
    <property type="match status" value="1"/>
</dbReference>
<evidence type="ECO:0000256" key="4">
    <source>
        <dbReference type="ARBA" id="ARBA00022840"/>
    </source>
</evidence>
<dbReference type="InterPro" id="IPR010285">
    <property type="entry name" value="DNA_helicase_pif1-like_DEAD"/>
</dbReference>
<dbReference type="STRING" id="35722.A0A0B7NFA9"/>
<comment type="similarity">
    <text evidence="5">Belongs to the helicase family.</text>
</comment>
<evidence type="ECO:0000259" key="6">
    <source>
        <dbReference type="Pfam" id="PF02689"/>
    </source>
</evidence>
<evidence type="ECO:0000256" key="5">
    <source>
        <dbReference type="RuleBase" id="RU363044"/>
    </source>
</evidence>
<dbReference type="Pfam" id="PF02689">
    <property type="entry name" value="Herpes_Helicase"/>
    <property type="match status" value="1"/>
</dbReference>
<dbReference type="PANTHER" id="PTHR10492">
    <property type="match status" value="1"/>
</dbReference>
<evidence type="ECO:0000256" key="2">
    <source>
        <dbReference type="ARBA" id="ARBA00022801"/>
    </source>
</evidence>
<evidence type="ECO:0000256" key="3">
    <source>
        <dbReference type="ARBA" id="ARBA00022806"/>
    </source>
</evidence>
<evidence type="ECO:0000259" key="7">
    <source>
        <dbReference type="Pfam" id="PF05970"/>
    </source>
</evidence>
<gene>
    <name evidence="9" type="primary">PARPA_07751.1 scaffold 30360</name>
</gene>
<feature type="domain" description="DNA replication helicase" evidence="6">
    <location>
        <begin position="268"/>
        <end position="314"/>
    </location>
</feature>
<comment type="catalytic activity">
    <reaction evidence="5">
        <text>ATP + H2O = ADP + phosphate + H(+)</text>
        <dbReference type="Rhea" id="RHEA:13065"/>
        <dbReference type="ChEBI" id="CHEBI:15377"/>
        <dbReference type="ChEBI" id="CHEBI:15378"/>
        <dbReference type="ChEBI" id="CHEBI:30616"/>
        <dbReference type="ChEBI" id="CHEBI:43474"/>
        <dbReference type="ChEBI" id="CHEBI:456216"/>
        <dbReference type="EC" id="5.6.2.3"/>
    </reaction>
</comment>
<reference evidence="9 10" key="1">
    <citation type="submission" date="2014-09" db="EMBL/GenBank/DDBJ databases">
        <authorList>
            <person name="Ellenberger Sabrina"/>
        </authorList>
    </citation>
    <scope>NUCLEOTIDE SEQUENCE [LARGE SCALE GENOMIC DNA]</scope>
    <source>
        <strain evidence="9 10">CBS 412.66</strain>
    </source>
</reference>
<keyword evidence="4 5" id="KW-0067">ATP-binding</keyword>
<keyword evidence="10" id="KW-1185">Reference proteome</keyword>
<dbReference type="GO" id="GO:0016887">
    <property type="term" value="F:ATP hydrolysis activity"/>
    <property type="evidence" value="ECO:0007669"/>
    <property type="project" value="RHEA"/>
</dbReference>
<dbReference type="GO" id="GO:0006310">
    <property type="term" value="P:DNA recombination"/>
    <property type="evidence" value="ECO:0007669"/>
    <property type="project" value="UniProtKB-KW"/>
</dbReference>
<name>A0A0B7NFA9_9FUNG</name>
<dbReference type="Gene3D" id="3.40.50.300">
    <property type="entry name" value="P-loop containing nucleotide triphosphate hydrolases"/>
    <property type="match status" value="1"/>
</dbReference>
<dbReference type="Proteomes" id="UP000054107">
    <property type="component" value="Unassembled WGS sequence"/>
</dbReference>
<dbReference type="PANTHER" id="PTHR10492:SF57">
    <property type="entry name" value="ATP-DEPENDENT DNA HELICASE"/>
    <property type="match status" value="1"/>
</dbReference>
<sequence length="342" mass="38186">MQHRHCFEAVDRTFRDLCTVDDNTLFGGIPVVLGGDFAQIPPVVPLDGRPETVQASLIMSTKIWPKLRKLFLVENMRLSNSSELDKQRGSIQLPPFLKKTTDVEMFIEDIYPKQVLQSPIQNSVFFKERAILCSKNTTVEETNAKVLRNVAGDIVTLFSTDTVQSDITGSSMGDVPEEYLHSLTPSGLPPSKLELKVGLPIMLLRNLNPERGLCNGTRCIIHQIGQYVLKVKVLGSESNEMELIPRFTLSTLPDQLPFVLTKKQFPVKLCFAMTINKSQGQSLKKVAVDLREPVFTHGQLYVSLSRATSADGVSLLFSEQNSLLTTENVVYPEVLSSQYNQE</sequence>
<keyword evidence="1 5" id="KW-0547">Nucleotide-binding</keyword>
<keyword evidence="3 5" id="KW-0347">Helicase</keyword>
<dbReference type="SUPFAM" id="SSF52540">
    <property type="entry name" value="P-loop containing nucleoside triphosphate hydrolases"/>
    <property type="match status" value="1"/>
</dbReference>
<dbReference type="Pfam" id="PF05970">
    <property type="entry name" value="PIF1"/>
    <property type="match status" value="1"/>
</dbReference>
<dbReference type="GO" id="GO:0043139">
    <property type="term" value="F:5'-3' DNA helicase activity"/>
    <property type="evidence" value="ECO:0007669"/>
    <property type="project" value="UniProtKB-EC"/>
</dbReference>
<keyword evidence="2 5" id="KW-0378">Hydrolase</keyword>
<dbReference type="GO" id="GO:0005524">
    <property type="term" value="F:ATP binding"/>
    <property type="evidence" value="ECO:0007669"/>
    <property type="project" value="UniProtKB-KW"/>
</dbReference>
<dbReference type="InterPro" id="IPR027417">
    <property type="entry name" value="P-loop_NTPase"/>
</dbReference>
<evidence type="ECO:0000313" key="9">
    <source>
        <dbReference type="EMBL" id="CEP13636.1"/>
    </source>
</evidence>
<evidence type="ECO:0000313" key="10">
    <source>
        <dbReference type="Proteomes" id="UP000054107"/>
    </source>
</evidence>
<dbReference type="InterPro" id="IPR003840">
    <property type="entry name" value="DNA_helicase_dom"/>
</dbReference>
<dbReference type="InterPro" id="IPR049163">
    <property type="entry name" value="Pif1-like_2B_dom"/>
</dbReference>
<feature type="domain" description="DNA helicase Pif1-like 2B" evidence="8">
    <location>
        <begin position="178"/>
        <end position="223"/>
    </location>
</feature>
<dbReference type="GO" id="GO:0006281">
    <property type="term" value="P:DNA repair"/>
    <property type="evidence" value="ECO:0007669"/>
    <property type="project" value="UniProtKB-KW"/>
</dbReference>
<evidence type="ECO:0000256" key="1">
    <source>
        <dbReference type="ARBA" id="ARBA00022741"/>
    </source>
</evidence>